<comment type="pathway">
    <text evidence="10">Cell wall biogenesis; peptidoglycan biosynthesis.</text>
</comment>
<comment type="function">
    <text evidence="8 10 11">Involved in peptidoglycan biosynthesis. Transports lipid-linked peptidoglycan precursors from the inner to the outer leaflet of the cytoplasmic membrane.</text>
</comment>
<feature type="transmembrane region" description="Helical" evidence="10">
    <location>
        <begin position="278"/>
        <end position="296"/>
    </location>
</feature>
<dbReference type="GO" id="GO:0009252">
    <property type="term" value="P:peptidoglycan biosynthetic process"/>
    <property type="evidence" value="ECO:0007669"/>
    <property type="project" value="UniProtKB-UniRule"/>
</dbReference>
<keyword evidence="2 10" id="KW-1003">Cell membrane</keyword>
<dbReference type="PANTHER" id="PTHR47019:SF1">
    <property type="entry name" value="LIPID II FLIPPASE MURJ"/>
    <property type="match status" value="1"/>
</dbReference>
<feature type="transmembrane region" description="Helical" evidence="10">
    <location>
        <begin position="96"/>
        <end position="118"/>
    </location>
</feature>
<feature type="transmembrane region" description="Helical" evidence="10">
    <location>
        <begin position="317"/>
        <end position="341"/>
    </location>
</feature>
<evidence type="ECO:0000256" key="7">
    <source>
        <dbReference type="ARBA" id="ARBA00023136"/>
    </source>
</evidence>
<dbReference type="GO" id="GO:0005886">
    <property type="term" value="C:plasma membrane"/>
    <property type="evidence" value="ECO:0007669"/>
    <property type="project" value="UniProtKB-SubCell"/>
</dbReference>
<name>A0A7V4DE58_9BACT</name>
<evidence type="ECO:0000256" key="6">
    <source>
        <dbReference type="ARBA" id="ARBA00022989"/>
    </source>
</evidence>
<dbReference type="AlphaFoldDB" id="A0A7V4DE58"/>
<keyword evidence="10 11" id="KW-0961">Cell wall biogenesis/degradation</keyword>
<evidence type="ECO:0000256" key="8">
    <source>
        <dbReference type="ARBA" id="ARBA00060041"/>
    </source>
</evidence>
<dbReference type="PIRSF" id="PIRSF002869">
    <property type="entry name" value="MviN"/>
    <property type="match status" value="1"/>
</dbReference>
<dbReference type="PANTHER" id="PTHR47019">
    <property type="entry name" value="LIPID II FLIPPASE MURJ"/>
    <property type="match status" value="1"/>
</dbReference>
<feature type="transmembrane region" description="Helical" evidence="10">
    <location>
        <begin position="386"/>
        <end position="405"/>
    </location>
</feature>
<dbReference type="GO" id="GO:0034204">
    <property type="term" value="P:lipid translocation"/>
    <property type="evidence" value="ECO:0007669"/>
    <property type="project" value="TreeGrafter"/>
</dbReference>
<protein>
    <recommendedName>
        <fullName evidence="10">Probable lipid II flippase MurJ</fullName>
    </recommendedName>
</protein>
<dbReference type="HAMAP" id="MF_02078">
    <property type="entry name" value="MurJ_MviN"/>
    <property type="match status" value="1"/>
</dbReference>
<keyword evidence="4 10" id="KW-0133">Cell shape</keyword>
<evidence type="ECO:0000256" key="9">
    <source>
        <dbReference type="ARBA" id="ARBA00061532"/>
    </source>
</evidence>
<evidence type="ECO:0000256" key="10">
    <source>
        <dbReference type="HAMAP-Rule" id="MF_02078"/>
    </source>
</evidence>
<dbReference type="GO" id="GO:0008360">
    <property type="term" value="P:regulation of cell shape"/>
    <property type="evidence" value="ECO:0007669"/>
    <property type="project" value="UniProtKB-UniRule"/>
</dbReference>
<dbReference type="EMBL" id="DTFV01000053">
    <property type="protein sequence ID" value="HGI30357.1"/>
    <property type="molecule type" value="Genomic_DNA"/>
</dbReference>
<dbReference type="GO" id="GO:0071555">
    <property type="term" value="P:cell wall organization"/>
    <property type="evidence" value="ECO:0007669"/>
    <property type="project" value="UniProtKB-UniRule"/>
</dbReference>
<feature type="transmembrane region" description="Helical" evidence="10">
    <location>
        <begin position="449"/>
        <end position="470"/>
    </location>
</feature>
<sequence length="521" mass="58878">MKETALFKNTVVIGLGTLLSRISGLLREILISSFFGATWVTDAFLIAYTIPNLLRRLFAEGALSTSVVPVFSRYFVASSSSKEEPQNFVSSVFSGFTFIVTLVCVLGMVFSSLIVHSVAFGFRSEPAKLFFTTRSTQIMFPFLLLISWSALLMGFLNTLHIFSWSAVAPFFFNLGTIVSILAFRHIFGPYALAFGVVLGGLWQFLFQIPPLRQKGFTLRIRWRCFRDPGFQEVLRLMLPVTFALAVSQVNTLVDRIVASLCREGAVSALYFSDRLMEFPLGVFGVALSVAILPSLSQNVWMENMEEWQGTLWQGIRWVLFFMLPAVVFLMVFPLPLVNLVYRRGMFDHLAAEMTAAALFFYAPGLLFFALNHLLTRAFYSLRDTRTPVKIGLLSVLLNVVLDLWLVRFLDFRGVALATSFSAFFQFTLLVYFLRQKTKVEVFLRSPGDWLWKVGVQLGVFILGCVCVARATTRSSLWGFALGALFLWVLYLVLPFLLRMDERKVLLAMLGDVRRVFRQLGG</sequence>
<evidence type="ECO:0000256" key="5">
    <source>
        <dbReference type="ARBA" id="ARBA00022984"/>
    </source>
</evidence>
<proteinExistence type="inferred from homology"/>
<feature type="transmembrane region" description="Helical" evidence="10">
    <location>
        <begin position="353"/>
        <end position="374"/>
    </location>
</feature>
<dbReference type="InterPro" id="IPR051050">
    <property type="entry name" value="Lipid_II_flippase_MurJ/MviN"/>
</dbReference>
<dbReference type="UniPathway" id="UPA00219"/>
<dbReference type="InterPro" id="IPR004268">
    <property type="entry name" value="MurJ"/>
</dbReference>
<evidence type="ECO:0000256" key="11">
    <source>
        <dbReference type="PIRNR" id="PIRNR002869"/>
    </source>
</evidence>
<feature type="transmembrane region" description="Helical" evidence="10">
    <location>
        <begin position="411"/>
        <end position="433"/>
    </location>
</feature>
<evidence type="ECO:0000313" key="12">
    <source>
        <dbReference type="EMBL" id="HGI30357.1"/>
    </source>
</evidence>
<dbReference type="PRINTS" id="PR01806">
    <property type="entry name" value="VIRFACTRMVIN"/>
</dbReference>
<reference evidence="12" key="1">
    <citation type="journal article" date="2020" name="mSystems">
        <title>Genome- and Community-Level Interaction Insights into Carbon Utilization and Element Cycling Functions of Hydrothermarchaeota in Hydrothermal Sediment.</title>
        <authorList>
            <person name="Zhou Z."/>
            <person name="Liu Y."/>
            <person name="Xu W."/>
            <person name="Pan J."/>
            <person name="Luo Z.H."/>
            <person name="Li M."/>
        </authorList>
    </citation>
    <scope>NUCLEOTIDE SEQUENCE [LARGE SCALE GENOMIC DNA]</scope>
    <source>
        <strain evidence="12">SpSt-747</strain>
    </source>
</reference>
<dbReference type="GO" id="GO:0015648">
    <property type="term" value="F:lipid-linked peptidoglycan transporter activity"/>
    <property type="evidence" value="ECO:0007669"/>
    <property type="project" value="UniProtKB-UniRule"/>
</dbReference>
<keyword evidence="5 10" id="KW-0573">Peptidoglycan synthesis</keyword>
<evidence type="ECO:0000256" key="4">
    <source>
        <dbReference type="ARBA" id="ARBA00022960"/>
    </source>
</evidence>
<gene>
    <name evidence="10 12" type="primary">murJ</name>
    <name evidence="12" type="ORF">ENV30_03505</name>
</gene>
<dbReference type="NCBIfam" id="TIGR01695">
    <property type="entry name" value="murJ_mviN"/>
    <property type="match status" value="1"/>
</dbReference>
<evidence type="ECO:0000256" key="3">
    <source>
        <dbReference type="ARBA" id="ARBA00022692"/>
    </source>
</evidence>
<feature type="transmembrane region" description="Helical" evidence="10">
    <location>
        <begin position="162"/>
        <end position="183"/>
    </location>
</feature>
<keyword evidence="6 10" id="KW-1133">Transmembrane helix</keyword>
<keyword evidence="7 10" id="KW-0472">Membrane</keyword>
<comment type="similarity">
    <text evidence="9 10 11">Belongs to the MurJ/MviN family.</text>
</comment>
<organism evidence="12">
    <name type="scientific">Candidatus Caldatribacterium californiense</name>
    <dbReference type="NCBI Taxonomy" id="1454726"/>
    <lineage>
        <taxon>Bacteria</taxon>
        <taxon>Pseudomonadati</taxon>
        <taxon>Atribacterota</taxon>
        <taxon>Atribacteria</taxon>
        <taxon>Atribacterales</taxon>
        <taxon>Candidatus Caldatribacteriaceae</taxon>
        <taxon>Candidatus Caldatribacterium</taxon>
    </lineage>
</organism>
<dbReference type="Pfam" id="PF03023">
    <property type="entry name" value="MurJ"/>
    <property type="match status" value="1"/>
</dbReference>
<evidence type="ECO:0000256" key="2">
    <source>
        <dbReference type="ARBA" id="ARBA00022475"/>
    </source>
</evidence>
<feature type="transmembrane region" description="Helical" evidence="10">
    <location>
        <begin position="29"/>
        <end position="50"/>
    </location>
</feature>
<comment type="caution">
    <text evidence="12">The sequence shown here is derived from an EMBL/GenBank/DDBJ whole genome shotgun (WGS) entry which is preliminary data.</text>
</comment>
<accession>A0A7V4DE58</accession>
<keyword evidence="3 10" id="KW-0812">Transmembrane</keyword>
<evidence type="ECO:0000256" key="1">
    <source>
        <dbReference type="ARBA" id="ARBA00004651"/>
    </source>
</evidence>
<feature type="transmembrane region" description="Helical" evidence="10">
    <location>
        <begin position="476"/>
        <end position="497"/>
    </location>
</feature>
<keyword evidence="10 11" id="KW-0813">Transport</keyword>
<dbReference type="CDD" id="cd13123">
    <property type="entry name" value="MATE_MurJ_like"/>
    <property type="match status" value="1"/>
</dbReference>
<feature type="transmembrane region" description="Helical" evidence="10">
    <location>
        <begin position="138"/>
        <end position="156"/>
    </location>
</feature>
<comment type="subcellular location">
    <subcellularLocation>
        <location evidence="1 10">Cell membrane</location>
        <topology evidence="1 10">Multi-pass membrane protein</topology>
    </subcellularLocation>
</comment>
<feature type="transmembrane region" description="Helical" evidence="10">
    <location>
        <begin position="190"/>
        <end position="208"/>
    </location>
</feature>